<feature type="compositionally biased region" description="Basic and acidic residues" evidence="1">
    <location>
        <begin position="1"/>
        <end position="25"/>
    </location>
</feature>
<feature type="region of interest" description="Disordered" evidence="1">
    <location>
        <begin position="1"/>
        <end position="41"/>
    </location>
</feature>
<dbReference type="EMBL" id="LXQA010171004">
    <property type="protein sequence ID" value="MCI29201.1"/>
    <property type="molecule type" value="Genomic_DNA"/>
</dbReference>
<accession>A0A392QXX6</accession>
<feature type="non-terminal residue" evidence="2">
    <location>
        <position position="90"/>
    </location>
</feature>
<comment type="caution">
    <text evidence="2">The sequence shown here is derived from an EMBL/GenBank/DDBJ whole genome shotgun (WGS) entry which is preliminary data.</text>
</comment>
<name>A0A392QXX6_9FABA</name>
<sequence>MREEKKSFTEREKTEWRSGEGERSLAAKWPDSVAGSSSGDGRGVVCSGVLAETAVVRGGETTAKSSSSLILHFREVGHGGCCDGLVLKME</sequence>
<keyword evidence="3" id="KW-1185">Reference proteome</keyword>
<evidence type="ECO:0000256" key="1">
    <source>
        <dbReference type="SAM" id="MobiDB-lite"/>
    </source>
</evidence>
<reference evidence="2 3" key="1">
    <citation type="journal article" date="2018" name="Front. Plant Sci.">
        <title>Red Clover (Trifolium pratense) and Zigzag Clover (T. medium) - A Picture of Genomic Similarities and Differences.</title>
        <authorList>
            <person name="Dluhosova J."/>
            <person name="Istvanek J."/>
            <person name="Nedelnik J."/>
            <person name="Repkova J."/>
        </authorList>
    </citation>
    <scope>NUCLEOTIDE SEQUENCE [LARGE SCALE GENOMIC DNA]</scope>
    <source>
        <strain evidence="3">cv. 10/8</strain>
        <tissue evidence="2">Leaf</tissue>
    </source>
</reference>
<protein>
    <submittedName>
        <fullName evidence="2">Uncharacterized protein</fullName>
    </submittedName>
</protein>
<dbReference type="Proteomes" id="UP000265520">
    <property type="component" value="Unassembled WGS sequence"/>
</dbReference>
<dbReference type="AlphaFoldDB" id="A0A392QXX6"/>
<evidence type="ECO:0000313" key="3">
    <source>
        <dbReference type="Proteomes" id="UP000265520"/>
    </source>
</evidence>
<organism evidence="2 3">
    <name type="scientific">Trifolium medium</name>
    <dbReference type="NCBI Taxonomy" id="97028"/>
    <lineage>
        <taxon>Eukaryota</taxon>
        <taxon>Viridiplantae</taxon>
        <taxon>Streptophyta</taxon>
        <taxon>Embryophyta</taxon>
        <taxon>Tracheophyta</taxon>
        <taxon>Spermatophyta</taxon>
        <taxon>Magnoliopsida</taxon>
        <taxon>eudicotyledons</taxon>
        <taxon>Gunneridae</taxon>
        <taxon>Pentapetalae</taxon>
        <taxon>rosids</taxon>
        <taxon>fabids</taxon>
        <taxon>Fabales</taxon>
        <taxon>Fabaceae</taxon>
        <taxon>Papilionoideae</taxon>
        <taxon>50 kb inversion clade</taxon>
        <taxon>NPAAA clade</taxon>
        <taxon>Hologalegina</taxon>
        <taxon>IRL clade</taxon>
        <taxon>Trifolieae</taxon>
        <taxon>Trifolium</taxon>
    </lineage>
</organism>
<evidence type="ECO:0000313" key="2">
    <source>
        <dbReference type="EMBL" id="MCI29201.1"/>
    </source>
</evidence>
<proteinExistence type="predicted"/>